<dbReference type="InterPro" id="IPR036388">
    <property type="entry name" value="WH-like_DNA-bd_sf"/>
</dbReference>
<dbReference type="EMBL" id="JBHTJA010000008">
    <property type="protein sequence ID" value="MFD0900079.1"/>
    <property type="molecule type" value="Genomic_DNA"/>
</dbReference>
<evidence type="ECO:0000313" key="4">
    <source>
        <dbReference type="EMBL" id="MFD0900079.1"/>
    </source>
</evidence>
<dbReference type="SMART" id="SM00226">
    <property type="entry name" value="LMWPc"/>
    <property type="match status" value="1"/>
</dbReference>
<dbReference type="Gene3D" id="3.40.50.2300">
    <property type="match status" value="1"/>
</dbReference>
<gene>
    <name evidence="4" type="ORF">ACFQ11_06715</name>
</gene>
<feature type="domain" description="HTH arsR-type" evidence="3">
    <location>
        <begin position="13"/>
        <end position="94"/>
    </location>
</feature>
<dbReference type="InterPro" id="IPR011991">
    <property type="entry name" value="ArsR-like_HTH"/>
</dbReference>
<protein>
    <submittedName>
        <fullName evidence="4">Helix-turn-helix domain-containing protein</fullName>
    </submittedName>
</protein>
<dbReference type="SUPFAM" id="SSF46785">
    <property type="entry name" value="Winged helix' DNA-binding domain"/>
    <property type="match status" value="1"/>
</dbReference>
<evidence type="ECO:0000256" key="1">
    <source>
        <dbReference type="ARBA" id="ARBA00022849"/>
    </source>
</evidence>
<feature type="domain" description="Phosphotyrosine protein phosphatase I" evidence="2">
    <location>
        <begin position="100"/>
        <end position="225"/>
    </location>
</feature>
<evidence type="ECO:0000259" key="2">
    <source>
        <dbReference type="SMART" id="SM00226"/>
    </source>
</evidence>
<dbReference type="InterPro" id="IPR023485">
    <property type="entry name" value="Ptyr_pPase"/>
</dbReference>
<dbReference type="Pfam" id="PF01451">
    <property type="entry name" value="LMWPc"/>
    <property type="match status" value="1"/>
</dbReference>
<sequence>MDAEQSDLVRRAAVHAALAEPVRLAMVDALALQDVSPKELGAGLDLPSNLLAHHLGVLERAGLVVRGRSEADRRRSYVRLVPETLDDLVPAAVRGLARPSRVVFVCTHNSARSQLAAALWVRRSPVPAASAGTRPSPHVHPRTVTTARAHGLDLLTGGTAHVRDVLEPGDLVVAVCDNAHEQLAAGRSAGRLHWSVPDPVPADTDAAFEEALALIRHRVGRLAAAVDTSAPGSPA</sequence>
<dbReference type="SUPFAM" id="SSF52788">
    <property type="entry name" value="Phosphotyrosine protein phosphatases I"/>
    <property type="match status" value="1"/>
</dbReference>
<dbReference type="PANTHER" id="PTHR43428:SF1">
    <property type="entry name" value="ARSENATE REDUCTASE"/>
    <property type="match status" value="1"/>
</dbReference>
<organism evidence="4 5">
    <name type="scientific">Actinomadura sediminis</name>
    <dbReference type="NCBI Taxonomy" id="1038904"/>
    <lineage>
        <taxon>Bacteria</taxon>
        <taxon>Bacillati</taxon>
        <taxon>Actinomycetota</taxon>
        <taxon>Actinomycetes</taxon>
        <taxon>Streptosporangiales</taxon>
        <taxon>Thermomonosporaceae</taxon>
        <taxon>Actinomadura</taxon>
    </lineage>
</organism>
<dbReference type="RefSeq" id="WP_378297003.1">
    <property type="nucleotide sequence ID" value="NZ_JBHTJA010000008.1"/>
</dbReference>
<reference evidence="5" key="1">
    <citation type="journal article" date="2019" name="Int. J. Syst. Evol. Microbiol.">
        <title>The Global Catalogue of Microorganisms (GCM) 10K type strain sequencing project: providing services to taxonomists for standard genome sequencing and annotation.</title>
        <authorList>
            <consortium name="The Broad Institute Genomics Platform"/>
            <consortium name="The Broad Institute Genome Sequencing Center for Infectious Disease"/>
            <person name="Wu L."/>
            <person name="Ma J."/>
        </authorList>
    </citation>
    <scope>NUCLEOTIDE SEQUENCE [LARGE SCALE GENOMIC DNA]</scope>
    <source>
        <strain evidence="5">JCM 31202</strain>
    </source>
</reference>
<name>A0ABW3EIC5_9ACTN</name>
<dbReference type="PANTHER" id="PTHR43428">
    <property type="entry name" value="ARSENATE REDUCTASE"/>
    <property type="match status" value="1"/>
</dbReference>
<evidence type="ECO:0000259" key="3">
    <source>
        <dbReference type="SMART" id="SM00418"/>
    </source>
</evidence>
<keyword evidence="5" id="KW-1185">Reference proteome</keyword>
<dbReference type="InterPro" id="IPR036196">
    <property type="entry name" value="Ptyr_pPase_sf"/>
</dbReference>
<dbReference type="InterPro" id="IPR001845">
    <property type="entry name" value="HTH_ArsR_DNA-bd_dom"/>
</dbReference>
<accession>A0ABW3EIC5</accession>
<dbReference type="Gene3D" id="1.10.10.10">
    <property type="entry name" value="Winged helix-like DNA-binding domain superfamily/Winged helix DNA-binding domain"/>
    <property type="match status" value="1"/>
</dbReference>
<evidence type="ECO:0000313" key="5">
    <source>
        <dbReference type="Proteomes" id="UP001596972"/>
    </source>
</evidence>
<dbReference type="CDD" id="cd00090">
    <property type="entry name" value="HTH_ARSR"/>
    <property type="match status" value="1"/>
</dbReference>
<keyword evidence="1" id="KW-0059">Arsenical resistance</keyword>
<dbReference type="SMART" id="SM00418">
    <property type="entry name" value="HTH_ARSR"/>
    <property type="match status" value="1"/>
</dbReference>
<dbReference type="Proteomes" id="UP001596972">
    <property type="component" value="Unassembled WGS sequence"/>
</dbReference>
<dbReference type="InterPro" id="IPR036390">
    <property type="entry name" value="WH_DNA-bd_sf"/>
</dbReference>
<dbReference type="Pfam" id="PF12840">
    <property type="entry name" value="HTH_20"/>
    <property type="match status" value="1"/>
</dbReference>
<comment type="caution">
    <text evidence="4">The sequence shown here is derived from an EMBL/GenBank/DDBJ whole genome shotgun (WGS) entry which is preliminary data.</text>
</comment>
<proteinExistence type="predicted"/>